<evidence type="ECO:0000256" key="2">
    <source>
        <dbReference type="ARBA" id="ARBA00022692"/>
    </source>
</evidence>
<dbReference type="Pfam" id="PF24961">
    <property type="entry name" value="NfeD_membrane"/>
    <property type="match status" value="1"/>
</dbReference>
<dbReference type="InterPro" id="IPR029045">
    <property type="entry name" value="ClpP/crotonase-like_dom_sf"/>
</dbReference>
<dbReference type="PANTHER" id="PTHR33507">
    <property type="entry name" value="INNER MEMBRANE PROTEIN YBBJ"/>
    <property type="match status" value="1"/>
</dbReference>
<keyword evidence="4 5" id="KW-0472">Membrane</keyword>
<evidence type="ECO:0000256" key="1">
    <source>
        <dbReference type="ARBA" id="ARBA00004141"/>
    </source>
</evidence>
<feature type="domain" description="NfeD integral membrane" evidence="7">
    <location>
        <begin position="257"/>
        <end position="370"/>
    </location>
</feature>
<gene>
    <name evidence="9" type="ORF">WMO63_04145</name>
</gene>
<dbReference type="SUPFAM" id="SSF52096">
    <property type="entry name" value="ClpP/crotonase"/>
    <property type="match status" value="1"/>
</dbReference>
<evidence type="ECO:0000256" key="3">
    <source>
        <dbReference type="ARBA" id="ARBA00022989"/>
    </source>
</evidence>
<comment type="caution">
    <text evidence="9">The sequence shown here is derived from an EMBL/GenBank/DDBJ whole genome shotgun (WGS) entry which is preliminary data.</text>
</comment>
<dbReference type="Gene3D" id="3.90.226.10">
    <property type="entry name" value="2-enoyl-CoA Hydratase, Chain A, domain 1"/>
    <property type="match status" value="1"/>
</dbReference>
<sequence>MKRIHSHSVLNTKTFGEGGRILRRHKKRLLLSLLFIFLLSIIPSVISANNEEVVYVVPIKNTVEKGLSEFIDRAITEAEENQASAIIFDMNTPGGDVSAAIEIGKRISETDVKTITYINQDAISAGSYIALNTDKIYMVEGSRIGSSGVIDGQGNAADEKAQSYWISAMKGAAEKKGRDPIYAMAMADKSIAIPGMKEEGTFLTLTSTEAEEVNYSDGTVDNLDKLLEELGLQNAKVERVDESFADKIARFVTNPIIIPILLSIGSLGLIIELYSPGFGLPGIAGLSALLLFFYGHLVAGLAGYESLILFVIGILLIILEFFVVGGIAGAIGIIAVIASMFLASGDIAVIGISLLIAIGVSIIASILLVKVFGRKMKFFRKIILTDSTNTESGYVSNQNRKELIGKIGTTLTALRPAGVVLVDDERIDVVSEGSFIDKEKKVKIVKAEGSRIVVREILPIDILKEDE</sequence>
<accession>A0ABV1EUT0</accession>
<feature type="transmembrane region" description="Helical" evidence="5">
    <location>
        <begin position="347"/>
        <end position="372"/>
    </location>
</feature>
<dbReference type="InterPro" id="IPR056738">
    <property type="entry name" value="NfeD1b_N"/>
</dbReference>
<comment type="subcellular location">
    <subcellularLocation>
        <location evidence="1">Membrane</location>
        <topology evidence="1">Multi-pass membrane protein</topology>
    </subcellularLocation>
</comment>
<evidence type="ECO:0000313" key="9">
    <source>
        <dbReference type="EMBL" id="MEQ2464859.1"/>
    </source>
</evidence>
<dbReference type="Gene3D" id="2.40.50.140">
    <property type="entry name" value="Nucleic acid-binding proteins"/>
    <property type="match status" value="1"/>
</dbReference>
<dbReference type="InterPro" id="IPR056739">
    <property type="entry name" value="NfeD_membrane"/>
</dbReference>
<proteinExistence type="predicted"/>
<name>A0ABV1EUT0_9BACI</name>
<dbReference type="InterPro" id="IPR052165">
    <property type="entry name" value="Membrane_assoc_protease"/>
</dbReference>
<keyword evidence="3 5" id="KW-1133">Transmembrane helix</keyword>
<feature type="transmembrane region" description="Helical" evidence="5">
    <location>
        <begin position="278"/>
        <end position="301"/>
    </location>
</feature>
<dbReference type="PANTHER" id="PTHR33507:SF3">
    <property type="entry name" value="INNER MEMBRANE PROTEIN YBBJ"/>
    <property type="match status" value="1"/>
</dbReference>
<dbReference type="Pfam" id="PF25145">
    <property type="entry name" value="NfeD1b_N"/>
    <property type="match status" value="1"/>
</dbReference>
<dbReference type="InterPro" id="IPR012340">
    <property type="entry name" value="NA-bd_OB-fold"/>
</dbReference>
<feature type="domain" description="NfeD-like C-terminal" evidence="6">
    <location>
        <begin position="401"/>
        <end position="455"/>
    </location>
</feature>
<dbReference type="SUPFAM" id="SSF141322">
    <property type="entry name" value="NfeD domain-like"/>
    <property type="match status" value="1"/>
</dbReference>
<evidence type="ECO:0000259" key="8">
    <source>
        <dbReference type="Pfam" id="PF25145"/>
    </source>
</evidence>
<evidence type="ECO:0000259" key="7">
    <source>
        <dbReference type="Pfam" id="PF24961"/>
    </source>
</evidence>
<evidence type="ECO:0000259" key="6">
    <source>
        <dbReference type="Pfam" id="PF01957"/>
    </source>
</evidence>
<evidence type="ECO:0000313" key="10">
    <source>
        <dbReference type="Proteomes" id="UP001465426"/>
    </source>
</evidence>
<reference evidence="9 10" key="1">
    <citation type="submission" date="2024-03" db="EMBL/GenBank/DDBJ databases">
        <title>Human intestinal bacterial collection.</title>
        <authorList>
            <person name="Pauvert C."/>
            <person name="Hitch T.C.A."/>
            <person name="Clavel T."/>
        </authorList>
    </citation>
    <scope>NUCLEOTIDE SEQUENCE [LARGE SCALE GENOMIC DNA]</scope>
    <source>
        <strain evidence="9 10">CLA-SR-H024</strain>
    </source>
</reference>
<dbReference type="InterPro" id="IPR002810">
    <property type="entry name" value="NfeD-like_C"/>
</dbReference>
<feature type="transmembrane region" description="Helical" evidence="5">
    <location>
        <begin position="308"/>
        <end position="341"/>
    </location>
</feature>
<dbReference type="CDD" id="cd07021">
    <property type="entry name" value="Clp_protease_NfeD_like"/>
    <property type="match status" value="1"/>
</dbReference>
<dbReference type="EMBL" id="JBBMFN010000005">
    <property type="protein sequence ID" value="MEQ2464859.1"/>
    <property type="molecule type" value="Genomic_DNA"/>
</dbReference>
<keyword evidence="2 5" id="KW-0812">Transmembrane</keyword>
<feature type="domain" description="NfeD1b N-terminal" evidence="8">
    <location>
        <begin position="53"/>
        <end position="239"/>
    </location>
</feature>
<protein>
    <submittedName>
        <fullName evidence="9">Nodulation protein NfeD</fullName>
    </submittedName>
</protein>
<evidence type="ECO:0000256" key="5">
    <source>
        <dbReference type="SAM" id="Phobius"/>
    </source>
</evidence>
<dbReference type="Pfam" id="PF01957">
    <property type="entry name" value="NfeD"/>
    <property type="match status" value="1"/>
</dbReference>
<organism evidence="9 10">
    <name type="scientific">Niallia hominis</name>
    <dbReference type="NCBI Taxonomy" id="3133173"/>
    <lineage>
        <taxon>Bacteria</taxon>
        <taxon>Bacillati</taxon>
        <taxon>Bacillota</taxon>
        <taxon>Bacilli</taxon>
        <taxon>Bacillales</taxon>
        <taxon>Bacillaceae</taxon>
        <taxon>Niallia</taxon>
    </lineage>
</organism>
<keyword evidence="10" id="KW-1185">Reference proteome</keyword>
<dbReference type="Proteomes" id="UP001465426">
    <property type="component" value="Unassembled WGS sequence"/>
</dbReference>
<evidence type="ECO:0000256" key="4">
    <source>
        <dbReference type="ARBA" id="ARBA00023136"/>
    </source>
</evidence>